<evidence type="ECO:0000256" key="2">
    <source>
        <dbReference type="ARBA" id="ARBA00022448"/>
    </source>
</evidence>
<dbReference type="RefSeq" id="WP_145181764.1">
    <property type="nucleotide sequence ID" value="NZ_CP036290.1"/>
</dbReference>
<dbReference type="GO" id="GO:0016020">
    <property type="term" value="C:membrane"/>
    <property type="evidence" value="ECO:0007669"/>
    <property type="project" value="UniProtKB-SubCell"/>
</dbReference>
<feature type="transmembrane region" description="Helical" evidence="6">
    <location>
        <begin position="46"/>
        <end position="67"/>
    </location>
</feature>
<comment type="subcellular location">
    <subcellularLocation>
        <location evidence="1">Membrane</location>
        <topology evidence="1">Multi-pass membrane protein</topology>
    </subcellularLocation>
</comment>
<accession>A0A518CUP8</accession>
<protein>
    <submittedName>
        <fullName evidence="7">OPT oligopeptide transporter protein</fullName>
    </submittedName>
</protein>
<dbReference type="Proteomes" id="UP000319342">
    <property type="component" value="Chromosome"/>
</dbReference>
<dbReference type="GO" id="GO:0035673">
    <property type="term" value="F:oligopeptide transmembrane transporter activity"/>
    <property type="evidence" value="ECO:0007669"/>
    <property type="project" value="InterPro"/>
</dbReference>
<feature type="transmembrane region" description="Helical" evidence="6">
    <location>
        <begin position="481"/>
        <end position="500"/>
    </location>
</feature>
<feature type="transmembrane region" description="Helical" evidence="6">
    <location>
        <begin position="512"/>
        <end position="534"/>
    </location>
</feature>
<gene>
    <name evidence="7" type="ORF">Pla163_00440</name>
</gene>
<feature type="transmembrane region" description="Helical" evidence="6">
    <location>
        <begin position="79"/>
        <end position="99"/>
    </location>
</feature>
<evidence type="ECO:0000256" key="5">
    <source>
        <dbReference type="ARBA" id="ARBA00023136"/>
    </source>
</evidence>
<feature type="transmembrane region" description="Helical" evidence="6">
    <location>
        <begin position="229"/>
        <end position="248"/>
    </location>
</feature>
<evidence type="ECO:0000256" key="6">
    <source>
        <dbReference type="SAM" id="Phobius"/>
    </source>
</evidence>
<dbReference type="Pfam" id="PF03169">
    <property type="entry name" value="OPT"/>
    <property type="match status" value="2"/>
</dbReference>
<dbReference type="InterPro" id="IPR045035">
    <property type="entry name" value="YSL-like"/>
</dbReference>
<evidence type="ECO:0000313" key="8">
    <source>
        <dbReference type="Proteomes" id="UP000319342"/>
    </source>
</evidence>
<evidence type="ECO:0000256" key="4">
    <source>
        <dbReference type="ARBA" id="ARBA00022989"/>
    </source>
</evidence>
<dbReference type="OrthoDB" id="9809340at2"/>
<feature type="transmembrane region" description="Helical" evidence="6">
    <location>
        <begin position="308"/>
        <end position="328"/>
    </location>
</feature>
<feature type="transmembrane region" description="Helical" evidence="6">
    <location>
        <begin position="427"/>
        <end position="445"/>
    </location>
</feature>
<reference evidence="7 8" key="1">
    <citation type="submission" date="2019-02" db="EMBL/GenBank/DDBJ databases">
        <title>Deep-cultivation of Planctomycetes and their phenomic and genomic characterization uncovers novel biology.</title>
        <authorList>
            <person name="Wiegand S."/>
            <person name="Jogler M."/>
            <person name="Boedeker C."/>
            <person name="Pinto D."/>
            <person name="Vollmers J."/>
            <person name="Rivas-Marin E."/>
            <person name="Kohn T."/>
            <person name="Peeters S.H."/>
            <person name="Heuer A."/>
            <person name="Rast P."/>
            <person name="Oberbeckmann S."/>
            <person name="Bunk B."/>
            <person name="Jeske O."/>
            <person name="Meyerdierks A."/>
            <person name="Storesund J.E."/>
            <person name="Kallscheuer N."/>
            <person name="Luecker S."/>
            <person name="Lage O.M."/>
            <person name="Pohl T."/>
            <person name="Merkel B.J."/>
            <person name="Hornburger P."/>
            <person name="Mueller R.-W."/>
            <person name="Bruemmer F."/>
            <person name="Labrenz M."/>
            <person name="Spormann A.M."/>
            <person name="Op den Camp H."/>
            <person name="Overmann J."/>
            <person name="Amann R."/>
            <person name="Jetten M.S.M."/>
            <person name="Mascher T."/>
            <person name="Medema M.H."/>
            <person name="Devos D.P."/>
            <person name="Kaster A.-K."/>
            <person name="Ovreas L."/>
            <person name="Rohde M."/>
            <person name="Galperin M.Y."/>
            <person name="Jogler C."/>
        </authorList>
    </citation>
    <scope>NUCLEOTIDE SEQUENCE [LARGE SCALE GENOMIC DNA]</scope>
    <source>
        <strain evidence="7 8">Pla163</strain>
    </source>
</reference>
<proteinExistence type="predicted"/>
<dbReference type="EMBL" id="CP036290">
    <property type="protein sequence ID" value="QDU82949.1"/>
    <property type="molecule type" value="Genomic_DNA"/>
</dbReference>
<feature type="transmembrane region" description="Helical" evidence="6">
    <location>
        <begin position="20"/>
        <end position="40"/>
    </location>
</feature>
<keyword evidence="3 6" id="KW-0812">Transmembrane</keyword>
<feature type="transmembrane region" description="Helical" evidence="6">
    <location>
        <begin position="388"/>
        <end position="406"/>
    </location>
</feature>
<organism evidence="7 8">
    <name type="scientific">Rohdeia mirabilis</name>
    <dbReference type="NCBI Taxonomy" id="2528008"/>
    <lineage>
        <taxon>Bacteria</taxon>
        <taxon>Pseudomonadati</taxon>
        <taxon>Planctomycetota</taxon>
        <taxon>Planctomycetia</taxon>
        <taxon>Planctomycetia incertae sedis</taxon>
        <taxon>Rohdeia</taxon>
    </lineage>
</organism>
<dbReference type="PANTHER" id="PTHR31645">
    <property type="entry name" value="OLIGOPEPTIDE TRANSPORTER YGL114W-RELATED"/>
    <property type="match status" value="1"/>
</dbReference>
<name>A0A518CUP8_9BACT</name>
<feature type="transmembrane region" description="Helical" evidence="6">
    <location>
        <begin position="365"/>
        <end position="382"/>
    </location>
</feature>
<evidence type="ECO:0000256" key="1">
    <source>
        <dbReference type="ARBA" id="ARBA00004141"/>
    </source>
</evidence>
<dbReference type="InterPro" id="IPR004813">
    <property type="entry name" value="OPT"/>
</dbReference>
<feature type="transmembrane region" description="Helical" evidence="6">
    <location>
        <begin position="563"/>
        <end position="590"/>
    </location>
</feature>
<sequence length="600" mass="62553">MDDRAPASSSSRPSTLFPRLGPIEWIVFGILAAVIAAANIYTTLLIGWGDTGSIVAVLASVAVLSALRRNPTIYQLNLGQTMVSAGGGVGFAVASYAAIHIVRPDWDPNPYALAALFASTGILGALVGTTVRKQMVRYFFPSGTACAVIQRAVASELAPGEVNRPVRLLKIWSLVAAALTFPTKIAFGESSAALIGTLKIKLGLARLDTLPIATDPLFYGIGMVVGPRIGLGMVIGALLPGVVIVPALTLEGGAVHPWGPAGEWVKWTAIAVLTLPTFAAIAFAYLFKTPAYTPPGFTPGRTTYVAPTAQRTMHVLLLVLGVGVASFAGNVIFGLPWFATVLTVAVAIPLAIVNGRVTGDTDINPVRLVAIVLLSAFFWLVARDATVLLGMAVVGATIASVAVDMMQDYRTGHLLDQDSSHQTTVQFVGVVVGAIVSVPVLNMLVGEFGIGEGTALQAPGAQVWASMANAMAGEVTFTPELGWGIGVVSLVGVGYAFLTVWPRTAAWMPSLFGLGIGMLLGLDAAMAIFIGGLIKWVVLLRAGAGRSGPEKEVAQRNAGDDTMIIGASIFAAGAVLSILLVLANIVFGWLEWYPWHLAGH</sequence>
<feature type="transmembrane region" description="Helical" evidence="6">
    <location>
        <begin position="111"/>
        <end position="131"/>
    </location>
</feature>
<feature type="transmembrane region" description="Helical" evidence="6">
    <location>
        <begin position="268"/>
        <end position="287"/>
    </location>
</feature>
<evidence type="ECO:0000256" key="3">
    <source>
        <dbReference type="ARBA" id="ARBA00022692"/>
    </source>
</evidence>
<keyword evidence="8" id="KW-1185">Reference proteome</keyword>
<evidence type="ECO:0000313" key="7">
    <source>
        <dbReference type="EMBL" id="QDU82949.1"/>
    </source>
</evidence>
<dbReference type="PANTHER" id="PTHR31645:SF0">
    <property type="entry name" value="OLIGOPEPTIDE TRANSPORTER YGL114W-RELATED"/>
    <property type="match status" value="1"/>
</dbReference>
<keyword evidence="4 6" id="KW-1133">Transmembrane helix</keyword>
<dbReference type="AlphaFoldDB" id="A0A518CUP8"/>
<keyword evidence="2" id="KW-0813">Transport</keyword>
<keyword evidence="5 6" id="KW-0472">Membrane</keyword>